<keyword evidence="3" id="KW-1185">Reference proteome</keyword>
<dbReference type="EMBL" id="FNZA01000030">
    <property type="protein sequence ID" value="SEJ89485.1"/>
    <property type="molecule type" value="Genomic_DNA"/>
</dbReference>
<organism evidence="2 3">
    <name type="scientific">Deinococcus reticulitermitis</name>
    <dbReference type="NCBI Taxonomy" id="856736"/>
    <lineage>
        <taxon>Bacteria</taxon>
        <taxon>Thermotogati</taxon>
        <taxon>Deinococcota</taxon>
        <taxon>Deinococci</taxon>
        <taxon>Deinococcales</taxon>
        <taxon>Deinococcaceae</taxon>
        <taxon>Deinococcus</taxon>
    </lineage>
</organism>
<dbReference type="Pfam" id="PF18741">
    <property type="entry name" value="MTES_1575"/>
    <property type="match status" value="1"/>
</dbReference>
<dbReference type="Proteomes" id="UP000199223">
    <property type="component" value="Unassembled WGS sequence"/>
</dbReference>
<dbReference type="InterPro" id="IPR049468">
    <property type="entry name" value="Restrct_endonuc-II-like_dom"/>
</dbReference>
<gene>
    <name evidence="2" type="ORF">SAMN04488058_13016</name>
</gene>
<evidence type="ECO:0000259" key="1">
    <source>
        <dbReference type="Pfam" id="PF18741"/>
    </source>
</evidence>
<dbReference type="STRING" id="856736.SAMN04488058_13016"/>
<sequence>MAPNDVRTCSRCGTAFHLPRKRRGTPYAQFCSQACITAHKVDLAQLHSSQLEEGFAERLREAGLAFVEQYALGPYVVDLAFPQVRLLVEVDGEAYHASSSAQARDDRKDALAASEGWQVIRVPQFMIEHHPEEAVRTVVEAYLHGR</sequence>
<name>A0A1H7CUH7_9DEIO</name>
<accession>A0A1H7CUH7</accession>
<dbReference type="InterPro" id="IPR011335">
    <property type="entry name" value="Restrct_endonuc-II-like"/>
</dbReference>
<dbReference type="AlphaFoldDB" id="A0A1H7CUH7"/>
<dbReference type="SUPFAM" id="SSF52980">
    <property type="entry name" value="Restriction endonuclease-like"/>
    <property type="match status" value="1"/>
</dbReference>
<evidence type="ECO:0000313" key="2">
    <source>
        <dbReference type="EMBL" id="SEJ89485.1"/>
    </source>
</evidence>
<dbReference type="OrthoDB" id="4310518at2"/>
<proteinExistence type="predicted"/>
<protein>
    <recommendedName>
        <fullName evidence="1">Restriction endonuclease type II-like domain-containing protein</fullName>
    </recommendedName>
</protein>
<reference evidence="3" key="1">
    <citation type="submission" date="2016-10" db="EMBL/GenBank/DDBJ databases">
        <authorList>
            <person name="Varghese N."/>
            <person name="Submissions S."/>
        </authorList>
    </citation>
    <scope>NUCLEOTIDE SEQUENCE [LARGE SCALE GENOMIC DNA]</scope>
    <source>
        <strain evidence="3">CGMCC 1.10218</strain>
    </source>
</reference>
<dbReference type="RefSeq" id="WP_143068408.1">
    <property type="nucleotide sequence ID" value="NZ_FNZA01000030.1"/>
</dbReference>
<dbReference type="Gene3D" id="3.40.960.10">
    <property type="entry name" value="VSR Endonuclease"/>
    <property type="match status" value="1"/>
</dbReference>
<evidence type="ECO:0000313" key="3">
    <source>
        <dbReference type="Proteomes" id="UP000199223"/>
    </source>
</evidence>
<feature type="domain" description="Restriction endonuclease type II-like" evidence="1">
    <location>
        <begin position="53"/>
        <end position="141"/>
    </location>
</feature>